<dbReference type="PANTHER" id="PTHR24179">
    <property type="entry name" value="PROTEIN PHOSPHATASE 1 REGULATORY SUBUNIT 12"/>
    <property type="match status" value="1"/>
</dbReference>
<dbReference type="Pfam" id="PF00023">
    <property type="entry name" value="Ank"/>
    <property type="match status" value="1"/>
</dbReference>
<dbReference type="Gene3D" id="1.25.40.20">
    <property type="entry name" value="Ankyrin repeat-containing domain"/>
    <property type="match status" value="2"/>
</dbReference>
<protein>
    <submittedName>
        <fullName evidence="6">Uncharacterized protein</fullName>
    </submittedName>
</protein>
<evidence type="ECO:0000313" key="5">
    <source>
        <dbReference type="Proteomes" id="UP000887566"/>
    </source>
</evidence>
<dbReference type="PROSITE" id="PS50297">
    <property type="entry name" value="ANK_REP_REGION"/>
    <property type="match status" value="2"/>
</dbReference>
<organism evidence="5 6">
    <name type="scientific">Plectus sambesii</name>
    <dbReference type="NCBI Taxonomy" id="2011161"/>
    <lineage>
        <taxon>Eukaryota</taxon>
        <taxon>Metazoa</taxon>
        <taxon>Ecdysozoa</taxon>
        <taxon>Nematoda</taxon>
        <taxon>Chromadorea</taxon>
        <taxon>Plectida</taxon>
        <taxon>Plectina</taxon>
        <taxon>Plectoidea</taxon>
        <taxon>Plectidae</taxon>
        <taxon>Plectus</taxon>
    </lineage>
</organism>
<feature type="repeat" description="ANK" evidence="4">
    <location>
        <begin position="126"/>
        <end position="154"/>
    </location>
</feature>
<feature type="repeat" description="ANK" evidence="4">
    <location>
        <begin position="33"/>
        <end position="65"/>
    </location>
</feature>
<evidence type="ECO:0000256" key="1">
    <source>
        <dbReference type="ARBA" id="ARBA00022473"/>
    </source>
</evidence>
<dbReference type="Proteomes" id="UP000887566">
    <property type="component" value="Unplaced"/>
</dbReference>
<dbReference type="GO" id="GO:0005737">
    <property type="term" value="C:cytoplasm"/>
    <property type="evidence" value="ECO:0007669"/>
    <property type="project" value="TreeGrafter"/>
</dbReference>
<keyword evidence="5" id="KW-1185">Reference proteome</keyword>
<dbReference type="GO" id="GO:0004857">
    <property type="term" value="F:enzyme inhibitor activity"/>
    <property type="evidence" value="ECO:0007669"/>
    <property type="project" value="TreeGrafter"/>
</dbReference>
<evidence type="ECO:0000256" key="3">
    <source>
        <dbReference type="ARBA" id="ARBA00038386"/>
    </source>
</evidence>
<dbReference type="SMART" id="SM00248">
    <property type="entry name" value="ANK"/>
    <property type="match status" value="3"/>
</dbReference>
<dbReference type="Pfam" id="PF12796">
    <property type="entry name" value="Ank_2"/>
    <property type="match status" value="1"/>
</dbReference>
<dbReference type="GO" id="GO:0019208">
    <property type="term" value="F:phosphatase regulator activity"/>
    <property type="evidence" value="ECO:0007669"/>
    <property type="project" value="TreeGrafter"/>
</dbReference>
<dbReference type="InterPro" id="IPR002110">
    <property type="entry name" value="Ankyrin_rpt"/>
</dbReference>
<keyword evidence="2" id="KW-0677">Repeat</keyword>
<evidence type="ECO:0000313" key="6">
    <source>
        <dbReference type="WBParaSite" id="PSAMB.scaffold12923size2515.g35163.t1"/>
    </source>
</evidence>
<sequence>MKRVLLQGVIDGKPRIVEFLTRQGADINAQDNEGWTPLHAAACCGNPEIVRFLISQGVDLTITNSDKELPIDLAEDDECRHILEEEYERQGIDPDDCKNLEEETMMRDVAEWLRTSVMADRAHPRTGATSLHVAAAKGYIKLINLLLQAGADVN</sequence>
<dbReference type="PROSITE" id="PS50088">
    <property type="entry name" value="ANK_REPEAT"/>
    <property type="match status" value="2"/>
</dbReference>
<keyword evidence="4" id="KW-0040">ANK repeat</keyword>
<dbReference type="InterPro" id="IPR051226">
    <property type="entry name" value="PP1_Regulatory_Subunit"/>
</dbReference>
<evidence type="ECO:0000256" key="4">
    <source>
        <dbReference type="PROSITE-ProRule" id="PRU00023"/>
    </source>
</evidence>
<comment type="similarity">
    <text evidence="3">Belongs to the NRARP family.</text>
</comment>
<dbReference type="WBParaSite" id="PSAMB.scaffold12923size2515.g35163.t1">
    <property type="protein sequence ID" value="PSAMB.scaffold12923size2515.g35163.t1"/>
    <property type="gene ID" value="PSAMB.scaffold12923size2515.g35163"/>
</dbReference>
<dbReference type="AlphaFoldDB" id="A0A914UVC5"/>
<reference evidence="6" key="1">
    <citation type="submission" date="2022-11" db="UniProtKB">
        <authorList>
            <consortium name="WormBaseParasite"/>
        </authorList>
    </citation>
    <scope>IDENTIFICATION</scope>
</reference>
<dbReference type="InterPro" id="IPR036770">
    <property type="entry name" value="Ankyrin_rpt-contain_sf"/>
</dbReference>
<evidence type="ECO:0000256" key="2">
    <source>
        <dbReference type="ARBA" id="ARBA00022737"/>
    </source>
</evidence>
<proteinExistence type="inferred from homology"/>
<accession>A0A914UVC5</accession>
<dbReference type="PRINTS" id="PR01415">
    <property type="entry name" value="ANKYRIN"/>
</dbReference>
<name>A0A914UVC5_9BILA</name>
<dbReference type="PANTHER" id="PTHR24179:SF21">
    <property type="entry name" value="MYOSIN BINDING SUBUNIT, ISOFORM O"/>
    <property type="match status" value="1"/>
</dbReference>
<dbReference type="SUPFAM" id="SSF48403">
    <property type="entry name" value="Ankyrin repeat"/>
    <property type="match status" value="1"/>
</dbReference>
<keyword evidence="1" id="KW-0217">Developmental protein</keyword>